<protein>
    <submittedName>
        <fullName evidence="2">Uncharacterized protein</fullName>
    </submittedName>
</protein>
<name>A0A448Z8U3_9STRA</name>
<feature type="compositionally biased region" description="Basic residues" evidence="1">
    <location>
        <begin position="117"/>
        <end position="128"/>
    </location>
</feature>
<dbReference type="Proteomes" id="UP000291116">
    <property type="component" value="Unassembled WGS sequence"/>
</dbReference>
<gene>
    <name evidence="2" type="ORF">PSNMU_V1.4_AUG-EV-PASAV3_0053260</name>
</gene>
<reference evidence="2 3" key="1">
    <citation type="submission" date="2019-01" db="EMBL/GenBank/DDBJ databases">
        <authorList>
            <person name="Ferrante I. M."/>
        </authorList>
    </citation>
    <scope>NUCLEOTIDE SEQUENCE [LARGE SCALE GENOMIC DNA]</scope>
    <source>
        <strain evidence="2 3">B856</strain>
    </source>
</reference>
<accession>A0A448Z8U3</accession>
<evidence type="ECO:0000313" key="2">
    <source>
        <dbReference type="EMBL" id="VEU38483.1"/>
    </source>
</evidence>
<sequence length="210" mass="23114">MFLPKGYFDVDKFRSVYLKQTHWARLLALAAGESDTDAVQTNFDESRRKPREHYLKKHFDNNIDNAATNNDVDIPNFMKTIVSTARPTKKLNLDANTISQICFRNSQIDPRSDNSKLKGHNNKKKNKVTGKTQLSSKPAAPESPSSPDEEGKAKETVVNDDASTSTEDSSTSNLAKMAAGWGGDESSSQEDMSFVLIGMGIAEKPNITVG</sequence>
<feature type="region of interest" description="Disordered" evidence="1">
    <location>
        <begin position="107"/>
        <end position="189"/>
    </location>
</feature>
<feature type="compositionally biased region" description="Low complexity" evidence="1">
    <location>
        <begin position="135"/>
        <end position="146"/>
    </location>
</feature>
<organism evidence="2 3">
    <name type="scientific">Pseudo-nitzschia multistriata</name>
    <dbReference type="NCBI Taxonomy" id="183589"/>
    <lineage>
        <taxon>Eukaryota</taxon>
        <taxon>Sar</taxon>
        <taxon>Stramenopiles</taxon>
        <taxon>Ochrophyta</taxon>
        <taxon>Bacillariophyta</taxon>
        <taxon>Bacillariophyceae</taxon>
        <taxon>Bacillariophycidae</taxon>
        <taxon>Bacillariales</taxon>
        <taxon>Bacillariaceae</taxon>
        <taxon>Pseudo-nitzschia</taxon>
    </lineage>
</organism>
<dbReference type="OrthoDB" id="46597at2759"/>
<feature type="compositionally biased region" description="Low complexity" evidence="1">
    <location>
        <begin position="160"/>
        <end position="172"/>
    </location>
</feature>
<dbReference type="AlphaFoldDB" id="A0A448Z8U3"/>
<dbReference type="EMBL" id="CAACVS010000170">
    <property type="protein sequence ID" value="VEU38483.1"/>
    <property type="molecule type" value="Genomic_DNA"/>
</dbReference>
<evidence type="ECO:0000256" key="1">
    <source>
        <dbReference type="SAM" id="MobiDB-lite"/>
    </source>
</evidence>
<proteinExistence type="predicted"/>
<evidence type="ECO:0000313" key="3">
    <source>
        <dbReference type="Proteomes" id="UP000291116"/>
    </source>
</evidence>
<keyword evidence="3" id="KW-1185">Reference proteome</keyword>